<comment type="caution">
    <text evidence="2">The sequence shown here is derived from an EMBL/GenBank/DDBJ whole genome shotgun (WGS) entry which is preliminary data.</text>
</comment>
<reference evidence="2 3" key="1">
    <citation type="submission" date="2019-09" db="EMBL/GenBank/DDBJ databases">
        <title>Screening of Novel Bioactive Compounds from Soil-Associated.</title>
        <authorList>
            <person name="Zhao S."/>
        </authorList>
    </citation>
    <scope>NUCLEOTIDE SEQUENCE [LARGE SCALE GENOMIC DNA]</scope>
    <source>
        <strain evidence="2 3">HIT-DPA4</strain>
    </source>
</reference>
<accession>A0A6H9UPG6</accession>
<name>A0A6H9UPG6_9ACTN</name>
<dbReference type="SUPFAM" id="SSF53098">
    <property type="entry name" value="Ribonuclease H-like"/>
    <property type="match status" value="1"/>
</dbReference>
<dbReference type="Proteomes" id="UP000442707">
    <property type="component" value="Unassembled WGS sequence"/>
</dbReference>
<evidence type="ECO:0000313" key="2">
    <source>
        <dbReference type="EMBL" id="KAB1139558.1"/>
    </source>
</evidence>
<dbReference type="InterPro" id="IPR012337">
    <property type="entry name" value="RNaseH-like_sf"/>
</dbReference>
<dbReference type="Gene3D" id="3.30.420.10">
    <property type="entry name" value="Ribonuclease H-like superfamily/Ribonuclease H"/>
    <property type="match status" value="1"/>
</dbReference>
<gene>
    <name evidence="2" type="ORF">F7R91_39335</name>
</gene>
<dbReference type="AlphaFoldDB" id="A0A6H9UPG6"/>
<proteinExistence type="predicted"/>
<dbReference type="PANTHER" id="PTHR46889:SF4">
    <property type="entry name" value="TRANSPOSASE INSO FOR INSERTION SEQUENCE ELEMENT IS911B-RELATED"/>
    <property type="match status" value="1"/>
</dbReference>
<evidence type="ECO:0000259" key="1">
    <source>
        <dbReference type="Pfam" id="PF13683"/>
    </source>
</evidence>
<dbReference type="GO" id="GO:0003676">
    <property type="term" value="F:nucleic acid binding"/>
    <property type="evidence" value="ECO:0007669"/>
    <property type="project" value="InterPro"/>
</dbReference>
<dbReference type="InterPro" id="IPR036397">
    <property type="entry name" value="RNaseH_sf"/>
</dbReference>
<dbReference type="InterPro" id="IPR001584">
    <property type="entry name" value="Integrase_cat-core"/>
</dbReference>
<feature type="domain" description="Integrase catalytic" evidence="1">
    <location>
        <begin position="2"/>
        <end position="66"/>
    </location>
</feature>
<evidence type="ECO:0000313" key="3">
    <source>
        <dbReference type="Proteomes" id="UP000442707"/>
    </source>
</evidence>
<dbReference type="InterPro" id="IPR050900">
    <property type="entry name" value="Transposase_IS3/IS150/IS904"/>
</dbReference>
<dbReference type="EMBL" id="VZRB01000058">
    <property type="protein sequence ID" value="KAB1139558.1"/>
    <property type="molecule type" value="Genomic_DNA"/>
</dbReference>
<sequence length="80" mass="9140">MRASVGRTGVCWDNAMAESFFGALKNELVHRTTFPTRAHAHQAIVRYIEMFYNRKRLHSGLGYKTPAEVHAEYEELQATA</sequence>
<protein>
    <submittedName>
        <fullName evidence="2">Transposase</fullName>
    </submittedName>
</protein>
<organism evidence="2 3">
    <name type="scientific">Streptomyces luteolifulvus</name>
    <dbReference type="NCBI Taxonomy" id="2615112"/>
    <lineage>
        <taxon>Bacteria</taxon>
        <taxon>Bacillati</taxon>
        <taxon>Actinomycetota</taxon>
        <taxon>Actinomycetes</taxon>
        <taxon>Kitasatosporales</taxon>
        <taxon>Streptomycetaceae</taxon>
        <taxon>Streptomyces</taxon>
    </lineage>
</organism>
<dbReference type="PANTHER" id="PTHR46889">
    <property type="entry name" value="TRANSPOSASE INSF FOR INSERTION SEQUENCE IS3B-RELATED"/>
    <property type="match status" value="1"/>
</dbReference>
<dbReference type="GO" id="GO:0015074">
    <property type="term" value="P:DNA integration"/>
    <property type="evidence" value="ECO:0007669"/>
    <property type="project" value="InterPro"/>
</dbReference>
<dbReference type="Pfam" id="PF13683">
    <property type="entry name" value="rve_3"/>
    <property type="match status" value="1"/>
</dbReference>
<keyword evidence="3" id="KW-1185">Reference proteome</keyword>